<proteinExistence type="inferred from homology"/>
<comment type="subunit">
    <text evidence="5">Forms a complex with TatA.</text>
</comment>
<dbReference type="PANTHER" id="PTHR30371">
    <property type="entry name" value="SEC-INDEPENDENT PROTEIN TRANSLOCASE PROTEIN TATC"/>
    <property type="match status" value="1"/>
</dbReference>
<reference evidence="6 8" key="1">
    <citation type="submission" date="2016-03" db="EMBL/GenBank/DDBJ databases">
        <title>Spore heat resistance.</title>
        <authorList>
            <person name="Boekhorst J."/>
            <person name="Berendsen E.M."/>
            <person name="Wells-Bennik M.H."/>
            <person name="Kuipers O.P."/>
        </authorList>
    </citation>
    <scope>NUCLEOTIDE SEQUENCE [LARGE SCALE GENOMIC DNA]</scope>
    <source>
        <strain evidence="6 8">AF16</strain>
    </source>
</reference>
<evidence type="ECO:0000313" key="6">
    <source>
        <dbReference type="EMBL" id="OAO79612.1"/>
    </source>
</evidence>
<feature type="transmembrane region" description="Helical" evidence="5">
    <location>
        <begin position="72"/>
        <end position="96"/>
    </location>
</feature>
<dbReference type="PANTHER" id="PTHR30371:SF4">
    <property type="entry name" value="SEC-INDEPENDENT PROTEIN TRANSLOCASE PROTEIN TATCD"/>
    <property type="match status" value="1"/>
</dbReference>
<evidence type="ECO:0000256" key="3">
    <source>
        <dbReference type="ARBA" id="ARBA00022989"/>
    </source>
</evidence>
<name>A0A178TFC2_9BACL</name>
<dbReference type="EMBL" id="LUCQ01000085">
    <property type="protein sequence ID" value="OAO79612.1"/>
    <property type="molecule type" value="Genomic_DNA"/>
</dbReference>
<dbReference type="GO" id="GO:0009977">
    <property type="term" value="F:proton motive force dependent protein transmembrane transporter activity"/>
    <property type="evidence" value="ECO:0007669"/>
    <property type="project" value="TreeGrafter"/>
</dbReference>
<dbReference type="HAMAP" id="MF_00902">
    <property type="entry name" value="TatC"/>
    <property type="match status" value="1"/>
</dbReference>
<keyword evidence="4 5" id="KW-0472">Membrane</keyword>
<feature type="transmembrane region" description="Helical" evidence="5">
    <location>
        <begin position="30"/>
        <end position="52"/>
    </location>
</feature>
<dbReference type="Pfam" id="PF00902">
    <property type="entry name" value="TatC"/>
    <property type="match status" value="1"/>
</dbReference>
<keyword evidence="5" id="KW-1003">Cell membrane</keyword>
<keyword evidence="5" id="KW-0811">Translocation</keyword>
<feature type="transmembrane region" description="Helical" evidence="5">
    <location>
        <begin position="117"/>
        <end position="141"/>
    </location>
</feature>
<evidence type="ECO:0000256" key="5">
    <source>
        <dbReference type="HAMAP-Rule" id="MF_00902"/>
    </source>
</evidence>
<evidence type="ECO:0000313" key="7">
    <source>
        <dbReference type="EMBL" id="RWU09455.1"/>
    </source>
</evidence>
<keyword evidence="5" id="KW-0813">Transport</keyword>
<dbReference type="Proteomes" id="UP000286434">
    <property type="component" value="Unassembled WGS sequence"/>
</dbReference>
<dbReference type="GO" id="GO:0033281">
    <property type="term" value="C:TAT protein transport complex"/>
    <property type="evidence" value="ECO:0007669"/>
    <property type="project" value="UniProtKB-UniRule"/>
</dbReference>
<protein>
    <recommendedName>
        <fullName evidence="5">Sec-independent protein translocase protein TatC</fullName>
    </recommendedName>
</protein>
<keyword evidence="3 5" id="KW-1133">Transmembrane helix</keyword>
<dbReference type="PATRIC" id="fig|33934.7.peg.2291"/>
<gene>
    <name evidence="5 7" type="primary">tatC</name>
    <name evidence="7" type="ORF">EA138_11435</name>
    <name evidence="6" type="ORF">TAF16_1458</name>
</gene>
<keyword evidence="2 5" id="KW-0812">Transmembrane</keyword>
<evidence type="ECO:0000256" key="2">
    <source>
        <dbReference type="ARBA" id="ARBA00022692"/>
    </source>
</evidence>
<dbReference type="InterPro" id="IPR002033">
    <property type="entry name" value="TatC"/>
</dbReference>
<evidence type="ECO:0000256" key="4">
    <source>
        <dbReference type="ARBA" id="ARBA00023136"/>
    </source>
</evidence>
<dbReference type="AlphaFoldDB" id="A0A178TFC2"/>
<dbReference type="NCBIfam" id="TIGR00945">
    <property type="entry name" value="tatC"/>
    <property type="match status" value="1"/>
</dbReference>
<dbReference type="GO" id="GO:0065002">
    <property type="term" value="P:intracellular protein transmembrane transport"/>
    <property type="evidence" value="ECO:0007669"/>
    <property type="project" value="TreeGrafter"/>
</dbReference>
<dbReference type="PRINTS" id="PR01840">
    <property type="entry name" value="TATCFAMILY"/>
</dbReference>
<organism evidence="6 8">
    <name type="scientific">Anoxybacillus flavithermus</name>
    <dbReference type="NCBI Taxonomy" id="33934"/>
    <lineage>
        <taxon>Bacteria</taxon>
        <taxon>Bacillati</taxon>
        <taxon>Bacillota</taxon>
        <taxon>Bacilli</taxon>
        <taxon>Bacillales</taxon>
        <taxon>Anoxybacillaceae</taxon>
        <taxon>Anoxybacillus</taxon>
    </lineage>
</organism>
<keyword evidence="5" id="KW-0653">Protein transport</keyword>
<evidence type="ECO:0000313" key="8">
    <source>
        <dbReference type="Proteomes" id="UP000078336"/>
    </source>
</evidence>
<dbReference type="Proteomes" id="UP000078336">
    <property type="component" value="Unassembled WGS sequence"/>
</dbReference>
<comment type="similarity">
    <text evidence="5">Belongs to the TatC family.</text>
</comment>
<comment type="caution">
    <text evidence="6">The sequence shown here is derived from an EMBL/GenBank/DDBJ whole genome shotgun (WGS) entry which is preliminary data.</text>
</comment>
<dbReference type="GO" id="GO:0043953">
    <property type="term" value="P:protein transport by the Tat complex"/>
    <property type="evidence" value="ECO:0007669"/>
    <property type="project" value="UniProtKB-UniRule"/>
</dbReference>
<reference evidence="7 9" key="2">
    <citation type="submission" date="2019-01" db="EMBL/GenBank/DDBJ databases">
        <title>Anoxybacillus flavithermus in powdered infant formula.</title>
        <authorList>
            <person name="Rhee M.S."/>
            <person name="Choi I.-G."/>
            <person name="Cho T.J."/>
            <person name="Park B."/>
        </authorList>
    </citation>
    <scope>NUCLEOTIDE SEQUENCE [LARGE SCALE GENOMIC DNA]</scope>
    <source>
        <strain evidence="7 9">FHS-PPAM212</strain>
    </source>
</reference>
<feature type="transmembrane region" description="Helical" evidence="5">
    <location>
        <begin position="199"/>
        <end position="217"/>
    </location>
</feature>
<feature type="transmembrane region" description="Helical" evidence="5">
    <location>
        <begin position="161"/>
        <end position="187"/>
    </location>
</feature>
<feature type="transmembrane region" description="Helical" evidence="5">
    <location>
        <begin position="223"/>
        <end position="241"/>
    </location>
</feature>
<dbReference type="EMBL" id="SBBW01000057">
    <property type="protein sequence ID" value="RWU09455.1"/>
    <property type="molecule type" value="Genomic_DNA"/>
</dbReference>
<evidence type="ECO:0000313" key="9">
    <source>
        <dbReference type="Proteomes" id="UP000286434"/>
    </source>
</evidence>
<accession>A0A178TFC2</accession>
<sequence>MVFTLVEEKQRYEDKEMTLVEHLEELRKRIFIVVGALILFFIVGFIFVQDLYRWLIADLDVKLTILSPTDILWVYVMLAGVFAITMTIPVFVWQLWMFVKPALTPRERKVTLSYIPATFLLFVLGLCFGYFVVLPMVFHFLMSLGEDLFATMFTTEKYFRFILNMTIPFAVLFELPIIIMFLTSIGLINPYALQKMRKYAYFILVIIAVTITPPDFISDFLVTIPLLLLYEVSISISKFVYKRKEKQVEQEASSE</sequence>
<dbReference type="OrthoDB" id="9777044at2"/>
<comment type="subcellular location">
    <subcellularLocation>
        <location evidence="5">Cell membrane</location>
        <topology evidence="5">Multi-pass membrane protein</topology>
    </subcellularLocation>
    <subcellularLocation>
        <location evidence="1">Membrane</location>
        <topology evidence="1">Multi-pass membrane protein</topology>
    </subcellularLocation>
</comment>
<comment type="function">
    <text evidence="5">Part of the twin-arginine translocation (Tat) system that transports large folded proteins containing a characteristic twin-arginine motif in their signal peptide across membranes.</text>
</comment>
<keyword evidence="8" id="KW-1185">Reference proteome</keyword>
<evidence type="ECO:0000256" key="1">
    <source>
        <dbReference type="ARBA" id="ARBA00004141"/>
    </source>
</evidence>